<comment type="caution">
    <text evidence="1">The sequence shown here is derived from an EMBL/GenBank/DDBJ whole genome shotgun (WGS) entry which is preliminary data.</text>
</comment>
<evidence type="ECO:0000313" key="2">
    <source>
        <dbReference type="Proteomes" id="UP001283361"/>
    </source>
</evidence>
<name>A0AAE1DBS9_9GAST</name>
<dbReference type="AlphaFoldDB" id="A0AAE1DBS9"/>
<organism evidence="1 2">
    <name type="scientific">Elysia crispata</name>
    <name type="common">lettuce slug</name>
    <dbReference type="NCBI Taxonomy" id="231223"/>
    <lineage>
        <taxon>Eukaryota</taxon>
        <taxon>Metazoa</taxon>
        <taxon>Spiralia</taxon>
        <taxon>Lophotrochozoa</taxon>
        <taxon>Mollusca</taxon>
        <taxon>Gastropoda</taxon>
        <taxon>Heterobranchia</taxon>
        <taxon>Euthyneura</taxon>
        <taxon>Panpulmonata</taxon>
        <taxon>Sacoglossa</taxon>
        <taxon>Placobranchoidea</taxon>
        <taxon>Plakobranchidae</taxon>
        <taxon>Elysia</taxon>
    </lineage>
</organism>
<sequence length="78" mass="8616">MSMKNIRSSQTPDTLSLPYNRMTPASASCRSKGQVELCHSAPVILSTQQNTLQVGRNFGHRKTRTYSCWLLATKGLCG</sequence>
<dbReference type="Proteomes" id="UP001283361">
    <property type="component" value="Unassembled WGS sequence"/>
</dbReference>
<dbReference type="EMBL" id="JAWDGP010004412">
    <property type="protein sequence ID" value="KAK3764716.1"/>
    <property type="molecule type" value="Genomic_DNA"/>
</dbReference>
<reference evidence="1" key="1">
    <citation type="journal article" date="2023" name="G3 (Bethesda)">
        <title>A reference genome for the long-term kleptoplast-retaining sea slug Elysia crispata morphotype clarki.</title>
        <authorList>
            <person name="Eastman K.E."/>
            <person name="Pendleton A.L."/>
            <person name="Shaikh M.A."/>
            <person name="Suttiyut T."/>
            <person name="Ogas R."/>
            <person name="Tomko P."/>
            <person name="Gavelis G."/>
            <person name="Widhalm J.R."/>
            <person name="Wisecaver J.H."/>
        </authorList>
    </citation>
    <scope>NUCLEOTIDE SEQUENCE</scope>
    <source>
        <strain evidence="1">ECLA1</strain>
    </source>
</reference>
<gene>
    <name evidence="1" type="ORF">RRG08_042026</name>
</gene>
<keyword evidence="2" id="KW-1185">Reference proteome</keyword>
<accession>A0AAE1DBS9</accession>
<protein>
    <submittedName>
        <fullName evidence="1">Uncharacterized protein</fullName>
    </submittedName>
</protein>
<proteinExistence type="predicted"/>
<evidence type="ECO:0000313" key="1">
    <source>
        <dbReference type="EMBL" id="KAK3764716.1"/>
    </source>
</evidence>